<accession>A0ACB8A8J3</accession>
<name>A0ACB8A8J3_9AGAM</name>
<organism evidence="1 2">
    <name type="scientific">Hygrophoropsis aurantiaca</name>
    <dbReference type="NCBI Taxonomy" id="72124"/>
    <lineage>
        <taxon>Eukaryota</taxon>
        <taxon>Fungi</taxon>
        <taxon>Dikarya</taxon>
        <taxon>Basidiomycota</taxon>
        <taxon>Agaricomycotina</taxon>
        <taxon>Agaricomycetes</taxon>
        <taxon>Agaricomycetidae</taxon>
        <taxon>Boletales</taxon>
        <taxon>Coniophorineae</taxon>
        <taxon>Hygrophoropsidaceae</taxon>
        <taxon>Hygrophoropsis</taxon>
    </lineage>
</organism>
<evidence type="ECO:0000313" key="1">
    <source>
        <dbReference type="EMBL" id="KAH7909552.1"/>
    </source>
</evidence>
<dbReference type="Proteomes" id="UP000790377">
    <property type="component" value="Unassembled WGS sequence"/>
</dbReference>
<sequence length="145" mass="14906">MGGSPFYASAIVGRPRSSSIAQSSDPAPPSNDPSLNRNLSTSAVPRSYRLSSNGIPAPPPGLVENLRASPARHSTVITPNPARSTSSMQVLSRTPMRSDSLYTHAPRASRSAEVGMIPPRKGPLIFAAMAAGGVDGGMGGLPMSP</sequence>
<proteinExistence type="predicted"/>
<gene>
    <name evidence="1" type="ORF">BJ138DRAFT_1114873</name>
</gene>
<reference evidence="1" key="1">
    <citation type="journal article" date="2021" name="New Phytol.">
        <title>Evolutionary innovations through gain and loss of genes in the ectomycorrhizal Boletales.</title>
        <authorList>
            <person name="Wu G."/>
            <person name="Miyauchi S."/>
            <person name="Morin E."/>
            <person name="Kuo A."/>
            <person name="Drula E."/>
            <person name="Varga T."/>
            <person name="Kohler A."/>
            <person name="Feng B."/>
            <person name="Cao Y."/>
            <person name="Lipzen A."/>
            <person name="Daum C."/>
            <person name="Hundley H."/>
            <person name="Pangilinan J."/>
            <person name="Johnson J."/>
            <person name="Barry K."/>
            <person name="LaButti K."/>
            <person name="Ng V."/>
            <person name="Ahrendt S."/>
            <person name="Min B."/>
            <person name="Choi I.G."/>
            <person name="Park H."/>
            <person name="Plett J.M."/>
            <person name="Magnuson J."/>
            <person name="Spatafora J.W."/>
            <person name="Nagy L.G."/>
            <person name="Henrissat B."/>
            <person name="Grigoriev I.V."/>
            <person name="Yang Z.L."/>
            <person name="Xu J."/>
            <person name="Martin F.M."/>
        </authorList>
    </citation>
    <scope>NUCLEOTIDE SEQUENCE</scope>
    <source>
        <strain evidence="1">ATCC 28755</strain>
    </source>
</reference>
<keyword evidence="2" id="KW-1185">Reference proteome</keyword>
<comment type="caution">
    <text evidence="1">The sequence shown here is derived from an EMBL/GenBank/DDBJ whole genome shotgun (WGS) entry which is preliminary data.</text>
</comment>
<protein>
    <submittedName>
        <fullName evidence="1">Uncharacterized protein</fullName>
    </submittedName>
</protein>
<dbReference type="EMBL" id="MU267753">
    <property type="protein sequence ID" value="KAH7909552.1"/>
    <property type="molecule type" value="Genomic_DNA"/>
</dbReference>
<evidence type="ECO:0000313" key="2">
    <source>
        <dbReference type="Proteomes" id="UP000790377"/>
    </source>
</evidence>